<dbReference type="PROSITE" id="PS50234">
    <property type="entry name" value="VWFA"/>
    <property type="match status" value="1"/>
</dbReference>
<dbReference type="Pfam" id="PF08487">
    <property type="entry name" value="VIT"/>
    <property type="match status" value="1"/>
</dbReference>
<dbReference type="EMBL" id="SNWQ01000004">
    <property type="protein sequence ID" value="TDO50751.1"/>
    <property type="molecule type" value="Genomic_DNA"/>
</dbReference>
<sequence length="821" mass="87094">MTAITTMHSDELRDRTDEGGLGTLRTERGNLPLERIDAHATITGLVARTVLTEDFCNPYDVALEATYVFPLPDRAAVTGLRMEADGRTIEAELRERAEARATYDAALAAGQRASIAEEERPDVFTLRVGNLMPGERVTVRLTMVGPLPYEDGEATYRLPLVVAPRYIPGKLLLGWGVGDGVEPDTDAVPDASRITPPILLPGFPNPIRLGIRADVDPGGLTLHGIRSSLHAISSSAEGRVTSVAIEPGERVDRDFVLRLAYGEKEATASALTVEPDDSDASQGTFELTVLPPVDAAAPRPRDVVLVLDRSGSMSGWKMVAARRAAARIVDTLTDADRFAVLTFDSVVEHPNDLPAALVDGTDRNRFRAVEHLAGVTARGGTEMLAPLREATTMLAAKPAADSGAESAAEADHERDRVLVLVTDGQVGNEDQILSELTGALAGVRVHTVGIDRAVNAGFLGRLAAVGGGRCELVESEDRLDEALDRIHRRIGTPLLTNLTLSADGLTLVDGTTSPARMPDAFVGVPLVIRGRYSSSAPGAAARLQGTTAAGEPWQLTVPAVTAASGLLAPVWARGHLRDLEDRYAAGTGNPHELESQIVAVSLRNKVLCRFTALVAVDSRVVADGGPAHRVIQPVELPSGWDVDQFSGLALAPMAQSAAHWMVQESESSAPMPPAGMRLSARPGGSAGAFGPARRGRQSGRAKRHVGLGRDLMAEARVQLADEARLLRAAGTPTRTQRLAILADLATRLDALVHHLAPAVDDTVLAPLRELVTALAACEGPTPPPDPDLDVLWQRAIDVIDAFTGTPPTGAPTRQTFWKRPG</sequence>
<feature type="domain" description="VIT" evidence="3">
    <location>
        <begin position="17"/>
        <end position="145"/>
    </location>
</feature>
<evidence type="ECO:0000259" key="3">
    <source>
        <dbReference type="PROSITE" id="PS51468"/>
    </source>
</evidence>
<feature type="compositionally biased region" description="Basic and acidic residues" evidence="1">
    <location>
        <begin position="8"/>
        <end position="18"/>
    </location>
</feature>
<dbReference type="SMART" id="SM00327">
    <property type="entry name" value="VWA"/>
    <property type="match status" value="1"/>
</dbReference>
<name>A0A4R6KKS2_9ACTN</name>
<dbReference type="Gene3D" id="3.40.50.410">
    <property type="entry name" value="von Willebrand factor, type A domain"/>
    <property type="match status" value="1"/>
</dbReference>
<protein>
    <submittedName>
        <fullName evidence="4">Ca-activated chloride channel family protein</fullName>
    </submittedName>
</protein>
<dbReference type="AlphaFoldDB" id="A0A4R6KKS2"/>
<dbReference type="SUPFAM" id="SSF53300">
    <property type="entry name" value="vWA-like"/>
    <property type="match status" value="1"/>
</dbReference>
<accession>A0A4R6KKS2</accession>
<dbReference type="InterPro" id="IPR002035">
    <property type="entry name" value="VWF_A"/>
</dbReference>
<gene>
    <name evidence="4" type="ORF">EV643_104249</name>
</gene>
<dbReference type="Pfam" id="PF13768">
    <property type="entry name" value="VWA_3"/>
    <property type="match status" value="1"/>
</dbReference>
<feature type="region of interest" description="Disordered" evidence="1">
    <location>
        <begin position="1"/>
        <end position="25"/>
    </location>
</feature>
<proteinExistence type="predicted"/>
<comment type="caution">
    <text evidence="4">The sequence shown here is derived from an EMBL/GenBank/DDBJ whole genome shotgun (WGS) entry which is preliminary data.</text>
</comment>
<evidence type="ECO:0000256" key="1">
    <source>
        <dbReference type="SAM" id="MobiDB-lite"/>
    </source>
</evidence>
<evidence type="ECO:0000313" key="4">
    <source>
        <dbReference type="EMBL" id="TDO50751.1"/>
    </source>
</evidence>
<dbReference type="InterPro" id="IPR036465">
    <property type="entry name" value="vWFA_dom_sf"/>
</dbReference>
<evidence type="ECO:0000259" key="2">
    <source>
        <dbReference type="PROSITE" id="PS50234"/>
    </source>
</evidence>
<reference evidence="4 5" key="1">
    <citation type="submission" date="2019-03" db="EMBL/GenBank/DDBJ databases">
        <title>Genomic Encyclopedia of Type Strains, Phase III (KMG-III): the genomes of soil and plant-associated and newly described type strains.</title>
        <authorList>
            <person name="Whitman W."/>
        </authorList>
    </citation>
    <scope>NUCLEOTIDE SEQUENCE [LARGE SCALE GENOMIC DNA]</scope>
    <source>
        <strain evidence="4 5">VKM Ac-2527</strain>
    </source>
</reference>
<dbReference type="OrthoDB" id="186919at2"/>
<dbReference type="PANTHER" id="PTHR45737:SF6">
    <property type="entry name" value="VON WILLEBRAND FACTOR A DOMAIN-CONTAINING PROTEIN 5A"/>
    <property type="match status" value="1"/>
</dbReference>
<dbReference type="PANTHER" id="PTHR45737">
    <property type="entry name" value="VON WILLEBRAND FACTOR A DOMAIN-CONTAINING PROTEIN 5A"/>
    <property type="match status" value="1"/>
</dbReference>
<dbReference type="SMART" id="SM00609">
    <property type="entry name" value="VIT"/>
    <property type="match status" value="1"/>
</dbReference>
<dbReference type="Proteomes" id="UP000295388">
    <property type="component" value="Unassembled WGS sequence"/>
</dbReference>
<organism evidence="4 5">
    <name type="scientific">Kribbella caucasensis</name>
    <dbReference type="NCBI Taxonomy" id="2512215"/>
    <lineage>
        <taxon>Bacteria</taxon>
        <taxon>Bacillati</taxon>
        <taxon>Actinomycetota</taxon>
        <taxon>Actinomycetes</taxon>
        <taxon>Propionibacteriales</taxon>
        <taxon>Kribbellaceae</taxon>
        <taxon>Kribbella</taxon>
    </lineage>
</organism>
<dbReference type="PROSITE" id="PS51468">
    <property type="entry name" value="VIT"/>
    <property type="match status" value="1"/>
</dbReference>
<keyword evidence="5" id="KW-1185">Reference proteome</keyword>
<dbReference type="InterPro" id="IPR013694">
    <property type="entry name" value="VIT"/>
</dbReference>
<feature type="compositionally biased region" description="Basic residues" evidence="1">
    <location>
        <begin position="693"/>
        <end position="704"/>
    </location>
</feature>
<dbReference type="RefSeq" id="WP_133799932.1">
    <property type="nucleotide sequence ID" value="NZ_SNWQ01000004.1"/>
</dbReference>
<feature type="region of interest" description="Disordered" evidence="1">
    <location>
        <begin position="682"/>
        <end position="704"/>
    </location>
</feature>
<evidence type="ECO:0000313" key="5">
    <source>
        <dbReference type="Proteomes" id="UP000295388"/>
    </source>
</evidence>
<feature type="domain" description="VWFA" evidence="2">
    <location>
        <begin position="302"/>
        <end position="490"/>
    </location>
</feature>